<organism evidence="3 4">
    <name type="scientific">Dokdonella immobilis</name>
    <dbReference type="NCBI Taxonomy" id="578942"/>
    <lineage>
        <taxon>Bacteria</taxon>
        <taxon>Pseudomonadati</taxon>
        <taxon>Pseudomonadota</taxon>
        <taxon>Gammaproteobacteria</taxon>
        <taxon>Lysobacterales</taxon>
        <taxon>Rhodanobacteraceae</taxon>
        <taxon>Dokdonella</taxon>
    </lineage>
</organism>
<keyword evidence="1" id="KW-0732">Signal</keyword>
<feature type="chain" id="PRO_5011728013" evidence="1">
    <location>
        <begin position="24"/>
        <end position="302"/>
    </location>
</feature>
<proteinExistence type="predicted"/>
<dbReference type="InterPro" id="IPR025164">
    <property type="entry name" value="Toastrack_DUF4097"/>
</dbReference>
<evidence type="ECO:0000256" key="1">
    <source>
        <dbReference type="SAM" id="SignalP"/>
    </source>
</evidence>
<gene>
    <name evidence="3" type="ORF">SAMN05216289_12111</name>
</gene>
<dbReference type="Proteomes" id="UP000198575">
    <property type="component" value="Unassembled WGS sequence"/>
</dbReference>
<sequence>MKLDKTPTLLSFALLLGSVPAFAGTPINESRTVDATARIDISNVRGSVTVSAWDQDKVEITGTLGSGSKGLSVTGGGSRLDIKVEGPEKSGWFDWGSSSRMEDSILDIRVPRGAELTVETVSAEISVTGTGGPRLDVSSVSGKIRLDSVAEELEVGSISGTIELAGAGKRAHVDTVSGDIEVRANRERMKLETVSGNISATSDGYREFSGSSVSGDILLRGKPVTDARLDAETMSGDVGVDLPADVSARIEAETFSGRIRSDFGTVEEPEHGPGRSLDATVGDGNARVNIETFSGDITIRHD</sequence>
<evidence type="ECO:0000259" key="2">
    <source>
        <dbReference type="Pfam" id="PF13349"/>
    </source>
</evidence>
<dbReference type="RefSeq" id="WP_092408841.1">
    <property type="nucleotide sequence ID" value="NZ_FOVF01000021.1"/>
</dbReference>
<dbReference type="STRING" id="578942.SAMN05216289_12111"/>
<dbReference type="AlphaFoldDB" id="A0A1I4YXU2"/>
<dbReference type="EMBL" id="FOVF01000021">
    <property type="protein sequence ID" value="SFN42844.1"/>
    <property type="molecule type" value="Genomic_DNA"/>
</dbReference>
<reference evidence="3 4" key="1">
    <citation type="submission" date="2016-10" db="EMBL/GenBank/DDBJ databases">
        <authorList>
            <person name="de Groot N.N."/>
        </authorList>
    </citation>
    <scope>NUCLEOTIDE SEQUENCE [LARGE SCALE GENOMIC DNA]</scope>
    <source>
        <strain evidence="3 4">CGMCC 1.7659</strain>
    </source>
</reference>
<dbReference type="OrthoDB" id="7056452at2"/>
<accession>A0A1I4YXU2</accession>
<keyword evidence="4" id="KW-1185">Reference proteome</keyword>
<feature type="domain" description="DUF4097" evidence="2">
    <location>
        <begin position="38"/>
        <end position="300"/>
    </location>
</feature>
<feature type="signal peptide" evidence="1">
    <location>
        <begin position="1"/>
        <end position="23"/>
    </location>
</feature>
<evidence type="ECO:0000313" key="3">
    <source>
        <dbReference type="EMBL" id="SFN42844.1"/>
    </source>
</evidence>
<protein>
    <submittedName>
        <fullName evidence="3">Putative adhesin</fullName>
    </submittedName>
</protein>
<evidence type="ECO:0000313" key="4">
    <source>
        <dbReference type="Proteomes" id="UP000198575"/>
    </source>
</evidence>
<name>A0A1I4YXU2_9GAMM</name>
<dbReference type="Pfam" id="PF13349">
    <property type="entry name" value="DUF4097"/>
    <property type="match status" value="1"/>
</dbReference>